<dbReference type="Gene3D" id="3.40.50.1820">
    <property type="entry name" value="alpha/beta hydrolase"/>
    <property type="match status" value="1"/>
</dbReference>
<dbReference type="AlphaFoldDB" id="A0A256FU64"/>
<reference evidence="3 4" key="1">
    <citation type="submission" date="2017-07" db="EMBL/GenBank/DDBJ databases">
        <title>Phylogenetic study on the rhizospheric bacterium Ochrobactrum sp. A44.</title>
        <authorList>
            <person name="Krzyzanowska D.M."/>
            <person name="Ossowicki A."/>
            <person name="Rajewska M."/>
            <person name="Maciag T."/>
            <person name="Kaczynski Z."/>
            <person name="Czerwicka M."/>
            <person name="Jafra S."/>
        </authorList>
    </citation>
    <scope>NUCLEOTIDE SEQUENCE [LARGE SCALE GENOMIC DNA]</scope>
    <source>
        <strain evidence="3 4">PR17</strain>
    </source>
</reference>
<gene>
    <name evidence="3" type="ORF">CEV32_3581</name>
</gene>
<keyword evidence="1" id="KW-0472">Membrane</keyword>
<dbReference type="PRINTS" id="PR00111">
    <property type="entry name" value="ABHYDROLASE"/>
</dbReference>
<feature type="transmembrane region" description="Helical" evidence="1">
    <location>
        <begin position="123"/>
        <end position="143"/>
    </location>
</feature>
<dbReference type="RefSeq" id="WP_094574012.1">
    <property type="nucleotide sequence ID" value="NZ_JBHEEL010000002.1"/>
</dbReference>
<dbReference type="InterPro" id="IPR050471">
    <property type="entry name" value="AB_hydrolase"/>
</dbReference>
<evidence type="ECO:0000256" key="1">
    <source>
        <dbReference type="SAM" id="Phobius"/>
    </source>
</evidence>
<evidence type="ECO:0000313" key="3">
    <source>
        <dbReference type="EMBL" id="OYR17951.1"/>
    </source>
</evidence>
<keyword evidence="4" id="KW-1185">Reference proteome</keyword>
<feature type="domain" description="AB hydrolase-1" evidence="2">
    <location>
        <begin position="32"/>
        <end position="267"/>
    </location>
</feature>
<dbReference type="Proteomes" id="UP000216345">
    <property type="component" value="Unassembled WGS sequence"/>
</dbReference>
<feature type="transmembrane region" description="Helical" evidence="1">
    <location>
        <begin position="149"/>
        <end position="169"/>
    </location>
</feature>
<keyword evidence="1" id="KW-0812">Transmembrane</keyword>
<evidence type="ECO:0000259" key="2">
    <source>
        <dbReference type="Pfam" id="PF00561"/>
    </source>
</evidence>
<sequence>MDIQENAILTDVGGFRLNSVLISPQSLAAKTTVLFIHGASTSLLDPFYSFSGMCPQNMQMLFVDRPGHGKSDFGTSENILPDAQADAIATLMQLRGIAKAIIVGHSYGGAVAAALAVRHPEKVAGLIFLSPAAYPWVGGISWFNNIAKLPIIGALFSFFVVPTLGAIVLKRATKAVFEPNEFPDDYTRRAKTWQALRPRAFQRNARELAALSAWAEQASHNYKRIIAPTLIVTGDRDDIVSPVVHAKRLAKEIKQSELFVLKGMGHKSDYIARDLVVAAIEKLSGQKIDLDPIARHIENKIAEDAKG</sequence>
<proteinExistence type="predicted"/>
<dbReference type="PANTHER" id="PTHR43433">
    <property type="entry name" value="HYDROLASE, ALPHA/BETA FOLD FAMILY PROTEIN"/>
    <property type="match status" value="1"/>
</dbReference>
<dbReference type="PANTHER" id="PTHR43433:SF5">
    <property type="entry name" value="AB HYDROLASE-1 DOMAIN-CONTAINING PROTEIN"/>
    <property type="match status" value="1"/>
</dbReference>
<protein>
    <submittedName>
        <fullName evidence="3">Alpha/beta hydrolase family protein</fullName>
    </submittedName>
</protein>
<dbReference type="InterPro" id="IPR000639">
    <property type="entry name" value="Epox_hydrolase-like"/>
</dbReference>
<keyword evidence="3" id="KW-0378">Hydrolase</keyword>
<dbReference type="GO" id="GO:0016787">
    <property type="term" value="F:hydrolase activity"/>
    <property type="evidence" value="ECO:0007669"/>
    <property type="project" value="UniProtKB-KW"/>
</dbReference>
<comment type="caution">
    <text evidence="3">The sequence shown here is derived from an EMBL/GenBank/DDBJ whole genome shotgun (WGS) entry which is preliminary data.</text>
</comment>
<dbReference type="InterPro" id="IPR000073">
    <property type="entry name" value="AB_hydrolase_1"/>
</dbReference>
<dbReference type="Pfam" id="PF00561">
    <property type="entry name" value="Abhydrolase_1"/>
    <property type="match status" value="1"/>
</dbReference>
<dbReference type="InterPro" id="IPR029058">
    <property type="entry name" value="AB_hydrolase_fold"/>
</dbReference>
<organism evidence="3 4">
    <name type="scientific">Brucella rhizosphaerae</name>
    <dbReference type="NCBI Taxonomy" id="571254"/>
    <lineage>
        <taxon>Bacteria</taxon>
        <taxon>Pseudomonadati</taxon>
        <taxon>Pseudomonadota</taxon>
        <taxon>Alphaproteobacteria</taxon>
        <taxon>Hyphomicrobiales</taxon>
        <taxon>Brucellaceae</taxon>
        <taxon>Brucella/Ochrobactrum group</taxon>
        <taxon>Brucella</taxon>
    </lineage>
</organism>
<dbReference type="PRINTS" id="PR00412">
    <property type="entry name" value="EPOXHYDRLASE"/>
</dbReference>
<keyword evidence="1" id="KW-1133">Transmembrane helix</keyword>
<name>A0A256FU64_9HYPH</name>
<dbReference type="OrthoDB" id="9815441at2"/>
<evidence type="ECO:0000313" key="4">
    <source>
        <dbReference type="Proteomes" id="UP000216345"/>
    </source>
</evidence>
<dbReference type="SUPFAM" id="SSF53474">
    <property type="entry name" value="alpha/beta-Hydrolases"/>
    <property type="match status" value="1"/>
</dbReference>
<dbReference type="EMBL" id="NNRK01000017">
    <property type="protein sequence ID" value="OYR17951.1"/>
    <property type="molecule type" value="Genomic_DNA"/>
</dbReference>
<accession>A0A256FU64</accession>